<name>A0A2K2U2I6_9ACTN</name>
<reference evidence="2" key="2">
    <citation type="journal article" date="2021" name="PeerJ">
        <title>Extensive microbial diversity within the chicken gut microbiome revealed by metagenomics and culture.</title>
        <authorList>
            <person name="Gilroy R."/>
            <person name="Ravi A."/>
            <person name="Getino M."/>
            <person name="Pursley I."/>
            <person name="Horton D.L."/>
            <person name="Alikhan N.F."/>
            <person name="Baker D."/>
            <person name="Gharbi K."/>
            <person name="Hall N."/>
            <person name="Watson M."/>
            <person name="Adriaenssens E.M."/>
            <person name="Foster-Nyarko E."/>
            <person name="Jarju S."/>
            <person name="Secka A."/>
            <person name="Antonio M."/>
            <person name="Oren A."/>
            <person name="Chaudhuri R.R."/>
            <person name="La Ragione R."/>
            <person name="Hildebrand F."/>
            <person name="Pallen M.J."/>
        </authorList>
    </citation>
    <scope>NUCLEOTIDE SEQUENCE</scope>
    <source>
        <strain evidence="2">USAMLcec12-2067</strain>
    </source>
</reference>
<evidence type="ECO:0000313" key="3">
    <source>
        <dbReference type="EMBL" id="PNV64482.1"/>
    </source>
</evidence>
<dbReference type="Proteomes" id="UP000236488">
    <property type="component" value="Unassembled WGS sequence"/>
</dbReference>
<dbReference type="Proteomes" id="UP000789325">
    <property type="component" value="Unassembled WGS sequence"/>
</dbReference>
<dbReference type="AlphaFoldDB" id="A0A2K2U2I6"/>
<proteinExistence type="predicted"/>
<sequence length="212" mass="23066">MNVVLVCGSPRRKTGNSAFLLDALARKLEGRAEVELRHAVARPSEENERTAELAAASDALVVAFPLYVDGVPASLHEALERIGERVRAAGTSPRLYVVANNGFYDARQNALAVEMLWLWGDAHGLPRGRAVAVGAGEMSQVAPMGHGPSKNLGRAFDRLADDIAAGCGGETLFVEPNFPRFLYRLSAHHMWRKQAKANGLKPRDLKRRAFDA</sequence>
<dbReference type="InterPro" id="IPR005025">
    <property type="entry name" value="FMN_Rdtase-like_dom"/>
</dbReference>
<dbReference type="InterPro" id="IPR029039">
    <property type="entry name" value="Flavoprotein-like_sf"/>
</dbReference>
<evidence type="ECO:0000313" key="2">
    <source>
        <dbReference type="EMBL" id="HJH42404.1"/>
    </source>
</evidence>
<comment type="caution">
    <text evidence="3">The sequence shown here is derived from an EMBL/GenBank/DDBJ whole genome shotgun (WGS) entry which is preliminary data.</text>
</comment>
<evidence type="ECO:0000259" key="1">
    <source>
        <dbReference type="Pfam" id="PF03358"/>
    </source>
</evidence>
<dbReference type="Gene3D" id="3.40.50.360">
    <property type="match status" value="1"/>
</dbReference>
<dbReference type="GO" id="GO:0016491">
    <property type="term" value="F:oxidoreductase activity"/>
    <property type="evidence" value="ECO:0007669"/>
    <property type="project" value="InterPro"/>
</dbReference>
<dbReference type="EMBL" id="PPEL01000094">
    <property type="protein sequence ID" value="PNV64482.1"/>
    <property type="molecule type" value="Genomic_DNA"/>
</dbReference>
<reference evidence="2" key="3">
    <citation type="submission" date="2021-09" db="EMBL/GenBank/DDBJ databases">
        <authorList>
            <person name="Gilroy R."/>
        </authorList>
    </citation>
    <scope>NUCLEOTIDE SEQUENCE</scope>
    <source>
        <strain evidence="2">USAMLcec12-2067</strain>
    </source>
</reference>
<organism evidence="3 4">
    <name type="scientific">Rubneribacter badeniensis</name>
    <dbReference type="NCBI Taxonomy" id="2070688"/>
    <lineage>
        <taxon>Bacteria</taxon>
        <taxon>Bacillati</taxon>
        <taxon>Actinomycetota</taxon>
        <taxon>Coriobacteriia</taxon>
        <taxon>Eggerthellales</taxon>
        <taxon>Eggerthellaceae</taxon>
        <taxon>Rubneribacter</taxon>
    </lineage>
</organism>
<protein>
    <submittedName>
        <fullName evidence="2">NAD(P)H-dependent oxidoreductase</fullName>
    </submittedName>
</protein>
<gene>
    <name evidence="3" type="ORF">C2L80_11700</name>
    <name evidence="2" type="ORF">K8V16_01240</name>
</gene>
<dbReference type="RefSeq" id="WP_103263252.1">
    <property type="nucleotide sequence ID" value="NZ_PPEL01000094.1"/>
</dbReference>
<keyword evidence="4" id="KW-1185">Reference proteome</keyword>
<accession>A0A2K2U2I6</accession>
<dbReference type="Pfam" id="PF03358">
    <property type="entry name" value="FMN_red"/>
    <property type="match status" value="1"/>
</dbReference>
<reference evidence="3 4" key="1">
    <citation type="journal article" date="2018" name="Int. J. Syst. Evol. Microbiol.">
        <title>Rubneribacter badeniensis gen. nov., sp. nov. and Enteroscipio rubneri gen. nov., sp. nov., new members of the Eggerthellaceae isolated from human faeces.</title>
        <authorList>
            <person name="Danylec N."/>
            <person name="Gobl A."/>
            <person name="Stoll D.A."/>
            <person name="Hetzer B."/>
            <person name="Kulling S.E."/>
            <person name="Huch M."/>
        </authorList>
    </citation>
    <scope>NUCLEOTIDE SEQUENCE [LARGE SCALE GENOMIC DNA]</scope>
    <source>
        <strain evidence="3 4">ResAG-85</strain>
    </source>
</reference>
<dbReference type="EMBL" id="DYZL01000026">
    <property type="protein sequence ID" value="HJH42404.1"/>
    <property type="molecule type" value="Genomic_DNA"/>
</dbReference>
<dbReference type="SUPFAM" id="SSF52218">
    <property type="entry name" value="Flavoproteins"/>
    <property type="match status" value="1"/>
</dbReference>
<feature type="domain" description="NADPH-dependent FMN reductase-like" evidence="1">
    <location>
        <begin position="1"/>
        <end position="83"/>
    </location>
</feature>
<evidence type="ECO:0000313" key="4">
    <source>
        <dbReference type="Proteomes" id="UP000236488"/>
    </source>
</evidence>